<organism evidence="1 2">
    <name type="scientific">Morus notabilis</name>
    <dbReference type="NCBI Taxonomy" id="981085"/>
    <lineage>
        <taxon>Eukaryota</taxon>
        <taxon>Viridiplantae</taxon>
        <taxon>Streptophyta</taxon>
        <taxon>Embryophyta</taxon>
        <taxon>Tracheophyta</taxon>
        <taxon>Spermatophyta</taxon>
        <taxon>Magnoliopsida</taxon>
        <taxon>eudicotyledons</taxon>
        <taxon>Gunneridae</taxon>
        <taxon>Pentapetalae</taxon>
        <taxon>rosids</taxon>
        <taxon>fabids</taxon>
        <taxon>Rosales</taxon>
        <taxon>Moraceae</taxon>
        <taxon>Moreae</taxon>
        <taxon>Morus</taxon>
    </lineage>
</organism>
<reference evidence="2" key="1">
    <citation type="submission" date="2013-01" db="EMBL/GenBank/DDBJ databases">
        <title>Draft Genome Sequence of a Mulberry Tree, Morus notabilis C.K. Schneid.</title>
        <authorList>
            <person name="He N."/>
            <person name="Zhao S."/>
        </authorList>
    </citation>
    <scope>NUCLEOTIDE SEQUENCE</scope>
</reference>
<keyword evidence="2" id="KW-1185">Reference proteome</keyword>
<gene>
    <name evidence="1" type="ORF">L484_013175</name>
</gene>
<name>W9RBX7_9ROSA</name>
<sequence length="68" mass="7748">MAPTSGASPALPRPLSPFRISCQQRTQRVTLLLREWLSCYQGLWGYLAIRERRSLRHVGRGDEVHGKS</sequence>
<accession>W9RBX7</accession>
<dbReference type="EMBL" id="KE344834">
    <property type="protein sequence ID" value="EXB81234.1"/>
    <property type="molecule type" value="Genomic_DNA"/>
</dbReference>
<dbReference type="Proteomes" id="UP000030645">
    <property type="component" value="Unassembled WGS sequence"/>
</dbReference>
<evidence type="ECO:0000313" key="1">
    <source>
        <dbReference type="EMBL" id="EXB81234.1"/>
    </source>
</evidence>
<proteinExistence type="predicted"/>
<evidence type="ECO:0000313" key="2">
    <source>
        <dbReference type="Proteomes" id="UP000030645"/>
    </source>
</evidence>
<protein>
    <submittedName>
        <fullName evidence="1">Uncharacterized protein</fullName>
    </submittedName>
</protein>
<dbReference type="AlphaFoldDB" id="W9RBX7"/>